<dbReference type="AlphaFoldDB" id="A0A3P9IJE7"/>
<reference key="1">
    <citation type="journal article" date="2007" name="Nature">
        <title>The medaka draft genome and insights into vertebrate genome evolution.</title>
        <authorList>
            <person name="Kasahara M."/>
            <person name="Naruse K."/>
            <person name="Sasaki S."/>
            <person name="Nakatani Y."/>
            <person name="Qu W."/>
            <person name="Ahsan B."/>
            <person name="Yamada T."/>
            <person name="Nagayasu Y."/>
            <person name="Doi K."/>
            <person name="Kasai Y."/>
            <person name="Jindo T."/>
            <person name="Kobayashi D."/>
            <person name="Shimada A."/>
            <person name="Toyoda A."/>
            <person name="Kuroki Y."/>
            <person name="Fujiyama A."/>
            <person name="Sasaki T."/>
            <person name="Shimizu A."/>
            <person name="Asakawa S."/>
            <person name="Shimizu N."/>
            <person name="Hashimoto S."/>
            <person name="Yang J."/>
            <person name="Lee Y."/>
            <person name="Matsushima K."/>
            <person name="Sugano S."/>
            <person name="Sakaizumi M."/>
            <person name="Narita T."/>
            <person name="Ohishi K."/>
            <person name="Haga S."/>
            <person name="Ohta F."/>
            <person name="Nomoto H."/>
            <person name="Nogata K."/>
            <person name="Morishita T."/>
            <person name="Endo T."/>
            <person name="Shin-I T."/>
            <person name="Takeda H."/>
            <person name="Morishita S."/>
            <person name="Kohara Y."/>
        </authorList>
    </citation>
    <scope>NUCLEOTIDE SEQUENCE [LARGE SCALE GENOMIC DNA]</scope>
    <source>
        <strain>Hd-rR</strain>
    </source>
</reference>
<sequence>KVPVVSTTSRKKVLTLHEKVELLDKLKDGKSYPAVGHHYGLNESTVRYIKKNEKEIRSSGASAFCGSAKMVNFVRDRTIVRMESALAFWIQDLRGKKYPIGHEDDLKGTEFIFSIQWRQQKRITTRTINSNRC</sequence>
<feature type="domain" description="HTH psq-type" evidence="1">
    <location>
        <begin position="11"/>
        <end position="58"/>
    </location>
</feature>
<proteinExistence type="predicted"/>
<reference evidence="2" key="3">
    <citation type="submission" date="2025-08" db="UniProtKB">
        <authorList>
            <consortium name="Ensembl"/>
        </authorList>
    </citation>
    <scope>IDENTIFICATION</scope>
    <source>
        <strain evidence="2">HSOK</strain>
    </source>
</reference>
<evidence type="ECO:0000313" key="3">
    <source>
        <dbReference type="Proteomes" id="UP000265200"/>
    </source>
</evidence>
<dbReference type="Proteomes" id="UP000265200">
    <property type="component" value="Chromosome 18"/>
</dbReference>
<organism evidence="2 3">
    <name type="scientific">Oryzias latipes</name>
    <name type="common">Japanese rice fish</name>
    <name type="synonym">Japanese killifish</name>
    <dbReference type="NCBI Taxonomy" id="8090"/>
    <lineage>
        <taxon>Eukaryota</taxon>
        <taxon>Metazoa</taxon>
        <taxon>Chordata</taxon>
        <taxon>Craniata</taxon>
        <taxon>Vertebrata</taxon>
        <taxon>Euteleostomi</taxon>
        <taxon>Actinopterygii</taxon>
        <taxon>Neopterygii</taxon>
        <taxon>Teleostei</taxon>
        <taxon>Neoteleostei</taxon>
        <taxon>Acanthomorphata</taxon>
        <taxon>Ovalentaria</taxon>
        <taxon>Atherinomorphae</taxon>
        <taxon>Beloniformes</taxon>
        <taxon>Adrianichthyidae</taxon>
        <taxon>Oryziinae</taxon>
        <taxon>Oryzias</taxon>
    </lineage>
</organism>
<dbReference type="Ensembl" id="ENSORLT00015029030.1">
    <property type="protein sequence ID" value="ENSORLP00015019950.1"/>
    <property type="gene ID" value="ENSORLG00015021036.1"/>
</dbReference>
<dbReference type="GO" id="GO:0003677">
    <property type="term" value="F:DNA binding"/>
    <property type="evidence" value="ECO:0007669"/>
    <property type="project" value="InterPro"/>
</dbReference>
<dbReference type="InterPro" id="IPR036388">
    <property type="entry name" value="WH-like_DNA-bd_sf"/>
</dbReference>
<accession>A0A3P9IJE7</accession>
<dbReference type="Gene3D" id="1.10.10.10">
    <property type="entry name" value="Winged helix-like DNA-binding domain superfamily/Winged helix DNA-binding domain"/>
    <property type="match status" value="1"/>
</dbReference>
<dbReference type="SUPFAM" id="SSF46689">
    <property type="entry name" value="Homeodomain-like"/>
    <property type="match status" value="1"/>
</dbReference>
<reference evidence="2" key="4">
    <citation type="submission" date="2025-09" db="UniProtKB">
        <authorList>
            <consortium name="Ensembl"/>
        </authorList>
    </citation>
    <scope>IDENTIFICATION</scope>
    <source>
        <strain evidence="2">HSOK</strain>
    </source>
</reference>
<dbReference type="InterPro" id="IPR007889">
    <property type="entry name" value="HTH_Psq"/>
</dbReference>
<protein>
    <recommendedName>
        <fullName evidence="1">HTH psq-type domain-containing protein</fullName>
    </recommendedName>
</protein>
<evidence type="ECO:0000259" key="1">
    <source>
        <dbReference type="Pfam" id="PF04218"/>
    </source>
</evidence>
<reference evidence="2 3" key="2">
    <citation type="submission" date="2017-04" db="EMBL/GenBank/DDBJ databases">
        <title>CpG methylation of centromeres and impact of large insertions on vertebrate speciation.</title>
        <authorList>
            <person name="Ichikawa K."/>
            <person name="Yoshimura J."/>
            <person name="Morishita S."/>
        </authorList>
    </citation>
    <scope>NUCLEOTIDE SEQUENCE</scope>
    <source>
        <strain evidence="2 3">HSOK</strain>
    </source>
</reference>
<evidence type="ECO:0000313" key="2">
    <source>
        <dbReference type="Ensembl" id="ENSORLP00015019950.1"/>
    </source>
</evidence>
<name>A0A3P9IJE7_ORYLA</name>
<dbReference type="InterPro" id="IPR009057">
    <property type="entry name" value="Homeodomain-like_sf"/>
</dbReference>
<dbReference type="Pfam" id="PF04218">
    <property type="entry name" value="CENP-B_N"/>
    <property type="match status" value="1"/>
</dbReference>